<dbReference type="Pfam" id="PF03551">
    <property type="entry name" value="PadR"/>
    <property type="match status" value="1"/>
</dbReference>
<dbReference type="Proteomes" id="UP000312512">
    <property type="component" value="Unassembled WGS sequence"/>
</dbReference>
<gene>
    <name evidence="2" type="ORF">FH608_002860</name>
</gene>
<protein>
    <submittedName>
        <fullName evidence="2">PadR family transcriptional regulator</fullName>
    </submittedName>
</protein>
<dbReference type="PANTHER" id="PTHR33169:SF13">
    <property type="entry name" value="PADR-FAMILY TRANSCRIPTIONAL REGULATOR"/>
    <property type="match status" value="1"/>
</dbReference>
<dbReference type="Gene3D" id="1.10.10.10">
    <property type="entry name" value="Winged helix-like DNA-binding domain superfamily/Winged helix DNA-binding domain"/>
    <property type="match status" value="1"/>
</dbReference>
<dbReference type="PANTHER" id="PTHR33169">
    <property type="entry name" value="PADR-FAMILY TRANSCRIPTIONAL REGULATOR"/>
    <property type="match status" value="1"/>
</dbReference>
<proteinExistence type="predicted"/>
<dbReference type="InterPro" id="IPR036388">
    <property type="entry name" value="WH-like_DNA-bd_sf"/>
</dbReference>
<dbReference type="EMBL" id="VDLX02000001">
    <property type="protein sequence ID" value="KAB8197509.1"/>
    <property type="molecule type" value="Genomic_DNA"/>
</dbReference>
<evidence type="ECO:0000259" key="1">
    <source>
        <dbReference type="Pfam" id="PF03551"/>
    </source>
</evidence>
<comment type="caution">
    <text evidence="2">The sequence shown here is derived from an EMBL/GenBank/DDBJ whole genome shotgun (WGS) entry which is preliminary data.</text>
</comment>
<dbReference type="AlphaFoldDB" id="A0A5C4WY09"/>
<name>A0A5C4WY09_9ACTN</name>
<evidence type="ECO:0000313" key="2">
    <source>
        <dbReference type="EMBL" id="KAB8197509.1"/>
    </source>
</evidence>
<reference evidence="2 3" key="1">
    <citation type="submission" date="2019-10" db="EMBL/GenBank/DDBJ databases">
        <title>Nonomuraea sp. nov., isolated from Phyllanthus amarus.</title>
        <authorList>
            <person name="Klykleung N."/>
            <person name="Tanasupawat S."/>
        </authorList>
    </citation>
    <scope>NUCLEOTIDE SEQUENCE [LARGE SCALE GENOMIC DNA]</scope>
    <source>
        <strain evidence="2 3">PA1-10</strain>
    </source>
</reference>
<dbReference type="InterPro" id="IPR036390">
    <property type="entry name" value="WH_DNA-bd_sf"/>
</dbReference>
<evidence type="ECO:0000313" key="3">
    <source>
        <dbReference type="Proteomes" id="UP000312512"/>
    </source>
</evidence>
<sequence length="109" mass="11678">MVSIMLTAAGFHVLLALASGSGHGYAVMRFVEEVSGGAVRLGPGTLYRTINRLVADGLVEESYEGDPEAPHDARRRYYKLTVAGERAARDEAQLMARMVTAAREAGLIA</sequence>
<keyword evidence="3" id="KW-1185">Reference proteome</keyword>
<accession>A0A5C4WY09</accession>
<organism evidence="2 3">
    <name type="scientific">Nonomuraea phyllanthi</name>
    <dbReference type="NCBI Taxonomy" id="2219224"/>
    <lineage>
        <taxon>Bacteria</taxon>
        <taxon>Bacillati</taxon>
        <taxon>Actinomycetota</taxon>
        <taxon>Actinomycetes</taxon>
        <taxon>Streptosporangiales</taxon>
        <taxon>Streptosporangiaceae</taxon>
        <taxon>Nonomuraea</taxon>
    </lineage>
</organism>
<dbReference type="InterPro" id="IPR005149">
    <property type="entry name" value="Tscrpt_reg_PadR_N"/>
</dbReference>
<dbReference type="OrthoDB" id="122286at2"/>
<dbReference type="SUPFAM" id="SSF46785">
    <property type="entry name" value="Winged helix' DNA-binding domain"/>
    <property type="match status" value="1"/>
</dbReference>
<feature type="domain" description="Transcription regulator PadR N-terminal" evidence="1">
    <location>
        <begin position="13"/>
        <end position="88"/>
    </location>
</feature>
<dbReference type="InterPro" id="IPR052509">
    <property type="entry name" value="Metal_resp_DNA-bind_regulator"/>
</dbReference>